<dbReference type="AlphaFoldDB" id="A0A1X2Z8D3"/>
<sequence length="109" mass="12506">MELYRKTDARKDDVDELAGRLRKDWSEAVTTWRRREKCPYCGEMPKFSVNAEGYLDLGCVDESHEPLNAKGCGGIIVDLVKKWDGVALPIRNRLERESKNRRLLAVLNA</sequence>
<dbReference type="RefSeq" id="WP_085408765.1">
    <property type="nucleotide sequence ID" value="NZ_LNKF01000017.1"/>
</dbReference>
<dbReference type="EMBL" id="LNKF01000017">
    <property type="protein sequence ID" value="OSG90652.1"/>
    <property type="molecule type" value="Genomic_DNA"/>
</dbReference>
<dbReference type="Proteomes" id="UP000193664">
    <property type="component" value="Unassembled WGS sequence"/>
</dbReference>
<evidence type="ECO:0000313" key="1">
    <source>
        <dbReference type="EMBL" id="OSG90652.1"/>
    </source>
</evidence>
<protein>
    <submittedName>
        <fullName evidence="1">Uncharacterized protein</fullName>
    </submittedName>
</protein>
<comment type="caution">
    <text evidence="1">The sequence shown here is derived from an EMBL/GenBank/DDBJ whole genome shotgun (WGS) entry which is preliminary data.</text>
</comment>
<accession>A0A1X2Z8D3</accession>
<gene>
    <name evidence="1" type="ORF">AD0028_1968</name>
</gene>
<name>A0A1X2Z8D3_BIFAD</name>
<organism evidence="1 2">
    <name type="scientific">Bifidobacterium adolescentis</name>
    <dbReference type="NCBI Taxonomy" id="1680"/>
    <lineage>
        <taxon>Bacteria</taxon>
        <taxon>Bacillati</taxon>
        <taxon>Actinomycetota</taxon>
        <taxon>Actinomycetes</taxon>
        <taxon>Bifidobacteriales</taxon>
        <taxon>Bifidobacteriaceae</taxon>
        <taxon>Bifidobacterium</taxon>
    </lineage>
</organism>
<evidence type="ECO:0000313" key="2">
    <source>
        <dbReference type="Proteomes" id="UP000193664"/>
    </source>
</evidence>
<proteinExistence type="predicted"/>
<reference evidence="1 2" key="1">
    <citation type="journal article" date="2016" name="Sci. Rep.">
        <title>Evaluation of genetic diversity among strains of the human gut commensal Bifidobacterium adolescentis.</title>
        <authorList>
            <person name="Duranti S."/>
            <person name="Milani C."/>
            <person name="Lugli G.A."/>
            <person name="Mancabelli L."/>
            <person name="Turroni F."/>
            <person name="Ferrario C."/>
            <person name="Mangifesta M."/>
            <person name="Viappiani A."/>
            <person name="Sanchez B."/>
            <person name="Margolles A."/>
            <person name="van Sinderen D."/>
            <person name="Ventura M."/>
        </authorList>
    </citation>
    <scope>NUCLEOTIDE SEQUENCE [LARGE SCALE GENOMIC DNA]</scope>
    <source>
        <strain evidence="1 2">AD2-8</strain>
    </source>
</reference>